<dbReference type="InterPro" id="IPR004099">
    <property type="entry name" value="Pyr_nucl-diS_OxRdtase_dimer"/>
</dbReference>
<keyword evidence="6" id="KW-0676">Redox-active center</keyword>
<dbReference type="RefSeq" id="WP_114643156.1">
    <property type="nucleotide sequence ID" value="NZ_JAACIO010000029.1"/>
</dbReference>
<organism evidence="8 9">
    <name type="scientific">Psychrilyobacter piezotolerans</name>
    <dbReference type="NCBI Taxonomy" id="2293438"/>
    <lineage>
        <taxon>Bacteria</taxon>
        <taxon>Fusobacteriati</taxon>
        <taxon>Fusobacteriota</taxon>
        <taxon>Fusobacteriia</taxon>
        <taxon>Fusobacteriales</taxon>
        <taxon>Fusobacteriaceae</taxon>
        <taxon>Psychrilyobacter</taxon>
    </lineage>
</organism>
<evidence type="ECO:0000256" key="5">
    <source>
        <dbReference type="ARBA" id="ARBA00023002"/>
    </source>
</evidence>
<keyword evidence="3" id="KW-0285">Flavoprotein</keyword>
<evidence type="ECO:0000259" key="7">
    <source>
        <dbReference type="PROSITE" id="PS50206"/>
    </source>
</evidence>
<dbReference type="SUPFAM" id="SSF55424">
    <property type="entry name" value="FAD/NAD-linked reductases, dimerisation (C-terminal) domain"/>
    <property type="match status" value="1"/>
</dbReference>
<evidence type="ECO:0000313" key="9">
    <source>
        <dbReference type="Proteomes" id="UP000263486"/>
    </source>
</evidence>
<dbReference type="PANTHER" id="PTHR43429:SF1">
    <property type="entry name" value="NAD(P)H SULFUR OXIDOREDUCTASE (COA-DEPENDENT)"/>
    <property type="match status" value="1"/>
</dbReference>
<keyword evidence="5" id="KW-0560">Oxidoreductase</keyword>
<dbReference type="InterPro" id="IPR036873">
    <property type="entry name" value="Rhodanese-like_dom_sf"/>
</dbReference>
<dbReference type="InterPro" id="IPR016156">
    <property type="entry name" value="FAD/NAD-linked_Rdtase_dimer_sf"/>
</dbReference>
<comment type="similarity">
    <text evidence="2">Belongs to the class-III pyridine nucleotide-disulfide oxidoreductase family.</text>
</comment>
<dbReference type="Pfam" id="PF07992">
    <property type="entry name" value="Pyr_redox_2"/>
    <property type="match status" value="1"/>
</dbReference>
<dbReference type="SUPFAM" id="SSF52821">
    <property type="entry name" value="Rhodanese/Cell cycle control phosphatase"/>
    <property type="match status" value="1"/>
</dbReference>
<evidence type="ECO:0000256" key="3">
    <source>
        <dbReference type="ARBA" id="ARBA00022630"/>
    </source>
</evidence>
<dbReference type="Pfam" id="PF00581">
    <property type="entry name" value="Rhodanese"/>
    <property type="match status" value="1"/>
</dbReference>
<evidence type="ECO:0000313" key="8">
    <source>
        <dbReference type="EMBL" id="REI40107.1"/>
    </source>
</evidence>
<keyword evidence="4" id="KW-0274">FAD</keyword>
<evidence type="ECO:0000256" key="6">
    <source>
        <dbReference type="ARBA" id="ARBA00023284"/>
    </source>
</evidence>
<feature type="domain" description="Rhodanese" evidence="7">
    <location>
        <begin position="462"/>
        <end position="547"/>
    </location>
</feature>
<proteinExistence type="inferred from homology"/>
<protein>
    <submittedName>
        <fullName evidence="8">Pyridine nucleotide-disulfide oxidoreductase</fullName>
    </submittedName>
</protein>
<accession>A0ABX9KF45</accession>
<dbReference type="Proteomes" id="UP000263486">
    <property type="component" value="Unassembled WGS sequence"/>
</dbReference>
<dbReference type="EMBL" id="QUAJ01000024">
    <property type="protein sequence ID" value="REI40107.1"/>
    <property type="molecule type" value="Genomic_DNA"/>
</dbReference>
<dbReference type="PRINTS" id="PR00411">
    <property type="entry name" value="PNDRDTASEI"/>
</dbReference>
<dbReference type="InterPro" id="IPR001763">
    <property type="entry name" value="Rhodanese-like_dom"/>
</dbReference>
<evidence type="ECO:0000256" key="1">
    <source>
        <dbReference type="ARBA" id="ARBA00001974"/>
    </source>
</evidence>
<keyword evidence="9" id="KW-1185">Reference proteome</keyword>
<gene>
    <name evidence="8" type="ORF">DYH56_12220</name>
</gene>
<dbReference type="Pfam" id="PF02852">
    <property type="entry name" value="Pyr_redox_dim"/>
    <property type="match status" value="1"/>
</dbReference>
<dbReference type="InterPro" id="IPR036188">
    <property type="entry name" value="FAD/NAD-bd_sf"/>
</dbReference>
<dbReference type="InterPro" id="IPR050260">
    <property type="entry name" value="FAD-bd_OxRdtase"/>
</dbReference>
<comment type="caution">
    <text evidence="8">The sequence shown here is derived from an EMBL/GenBank/DDBJ whole genome shotgun (WGS) entry which is preliminary data.</text>
</comment>
<dbReference type="SUPFAM" id="SSF51905">
    <property type="entry name" value="FAD/NAD(P)-binding domain"/>
    <property type="match status" value="1"/>
</dbReference>
<dbReference type="Gene3D" id="3.40.250.10">
    <property type="entry name" value="Rhodanese-like domain"/>
    <property type="match status" value="1"/>
</dbReference>
<dbReference type="SMART" id="SM00450">
    <property type="entry name" value="RHOD"/>
    <property type="match status" value="1"/>
</dbReference>
<dbReference type="PROSITE" id="PS50206">
    <property type="entry name" value="RHODANESE_3"/>
    <property type="match status" value="1"/>
</dbReference>
<dbReference type="Gene3D" id="3.50.50.60">
    <property type="entry name" value="FAD/NAD(P)-binding domain"/>
    <property type="match status" value="2"/>
</dbReference>
<dbReference type="InterPro" id="IPR023753">
    <property type="entry name" value="FAD/NAD-binding_dom"/>
</dbReference>
<dbReference type="PRINTS" id="PR00368">
    <property type="entry name" value="FADPNR"/>
</dbReference>
<reference evidence="8 9" key="1">
    <citation type="submission" date="2018-08" db="EMBL/GenBank/DDBJ databases">
        <title>Draft genome sequence of Psychrilyobacter sp. strain SD5 isolated from Black Sea water.</title>
        <authorList>
            <person name="Yadav S."/>
            <person name="Villanueva L."/>
            <person name="Damste J.S.S."/>
        </authorList>
    </citation>
    <scope>NUCLEOTIDE SEQUENCE [LARGE SCALE GENOMIC DNA]</scope>
    <source>
        <strain evidence="8 9">SD5</strain>
    </source>
</reference>
<sequence length="574" mass="62554">MSKRILVIGGVAGGASAAARSRRLDENAEIIMFERGPVVSFSNCCLPYHISGLVEQEETLILMTPEKFKGQYKIDARVNSNVISVNTEAKTIEVENTLTKEITTEKYDALVVSPGADAIVPPFAGLDKIDNFVLKTVPDVSKIMKFVKAKNPKHITVVGGGFIGLEAAENLRETGIEVTLVEGTDQIIPFVDREISYFGQAQMVKHGIEIVLEDLVEGFDTKKVLLKSGREIETDGVILAIGVRPSTGFLKDSGIELTDRGYIVTNDNYETTAKDVYAAGDAILVRNQLTGNLCPLAMAGPANKQGRLIADRINGREIKNNGYIGSGVVKLFDMNIASTGLSEKMLKDSGIDYEVVYAAPPGIVGIMPGAHLVFSKLLFEKKTGKVLGAQFAATGAPDKRADVIATAIKAGMTVEDLFDLELTYAPSFGTGKDVVNKIGYIGSNLNEGAFKQVTFMEVYDLLKAGEQVIDVREVCEYEAGHVKGTVNIPMSVMRDRLDELDKTRPVYVHCRTGERSYNMTLMLQANGYDAKNVAGSYEFIKMYEEVSCYNDKTREEIMIGDCVGCCATLENTKF</sequence>
<evidence type="ECO:0000256" key="4">
    <source>
        <dbReference type="ARBA" id="ARBA00022827"/>
    </source>
</evidence>
<evidence type="ECO:0000256" key="2">
    <source>
        <dbReference type="ARBA" id="ARBA00009130"/>
    </source>
</evidence>
<comment type="cofactor">
    <cofactor evidence="1">
        <name>FAD</name>
        <dbReference type="ChEBI" id="CHEBI:57692"/>
    </cofactor>
</comment>
<dbReference type="PANTHER" id="PTHR43429">
    <property type="entry name" value="PYRIDINE NUCLEOTIDE-DISULFIDE OXIDOREDUCTASE DOMAIN-CONTAINING"/>
    <property type="match status" value="1"/>
</dbReference>
<name>A0ABX9KF45_9FUSO</name>